<name>A0A4Y2TV76_ARAVE</name>
<proteinExistence type="predicted"/>
<accession>A0A4Y2TV76</accession>
<gene>
    <name evidence="2" type="ORF">AVEN_84161_1</name>
</gene>
<protein>
    <submittedName>
        <fullName evidence="2">Uncharacterized protein</fullName>
    </submittedName>
</protein>
<feature type="region of interest" description="Disordered" evidence="1">
    <location>
        <begin position="1"/>
        <end position="23"/>
    </location>
</feature>
<dbReference type="Proteomes" id="UP000499080">
    <property type="component" value="Unassembled WGS sequence"/>
</dbReference>
<evidence type="ECO:0000313" key="2">
    <source>
        <dbReference type="EMBL" id="GBO04428.1"/>
    </source>
</evidence>
<reference evidence="2 3" key="1">
    <citation type="journal article" date="2019" name="Sci. Rep.">
        <title>Orb-weaving spider Araneus ventricosus genome elucidates the spidroin gene catalogue.</title>
        <authorList>
            <person name="Kono N."/>
            <person name="Nakamura H."/>
            <person name="Ohtoshi R."/>
            <person name="Moran D.A.P."/>
            <person name="Shinohara A."/>
            <person name="Yoshida Y."/>
            <person name="Fujiwara M."/>
            <person name="Mori M."/>
            <person name="Tomita M."/>
            <person name="Arakawa K."/>
        </authorList>
    </citation>
    <scope>NUCLEOTIDE SEQUENCE [LARGE SCALE GENOMIC DNA]</scope>
</reference>
<comment type="caution">
    <text evidence="2">The sequence shown here is derived from an EMBL/GenBank/DDBJ whole genome shotgun (WGS) entry which is preliminary data.</text>
</comment>
<evidence type="ECO:0000313" key="3">
    <source>
        <dbReference type="Proteomes" id="UP000499080"/>
    </source>
</evidence>
<sequence>MQRAFGSPQGAKEGRADGVSKTSCSDNLVSVPEQTARNTAEFCVARIKRSDHRLRDICFVSSAFPVFWEWNYMQPQLWCSGISASCMKLPQSARWNRYRGGYGIAPPLSA</sequence>
<organism evidence="2 3">
    <name type="scientific">Araneus ventricosus</name>
    <name type="common">Orbweaver spider</name>
    <name type="synonym">Epeira ventricosa</name>
    <dbReference type="NCBI Taxonomy" id="182803"/>
    <lineage>
        <taxon>Eukaryota</taxon>
        <taxon>Metazoa</taxon>
        <taxon>Ecdysozoa</taxon>
        <taxon>Arthropoda</taxon>
        <taxon>Chelicerata</taxon>
        <taxon>Arachnida</taxon>
        <taxon>Araneae</taxon>
        <taxon>Araneomorphae</taxon>
        <taxon>Entelegynae</taxon>
        <taxon>Araneoidea</taxon>
        <taxon>Araneidae</taxon>
        <taxon>Araneus</taxon>
    </lineage>
</organism>
<dbReference type="AlphaFoldDB" id="A0A4Y2TV76"/>
<dbReference type="EMBL" id="BGPR01031392">
    <property type="protein sequence ID" value="GBO04428.1"/>
    <property type="molecule type" value="Genomic_DNA"/>
</dbReference>
<keyword evidence="3" id="KW-1185">Reference proteome</keyword>
<evidence type="ECO:0000256" key="1">
    <source>
        <dbReference type="SAM" id="MobiDB-lite"/>
    </source>
</evidence>